<feature type="compositionally biased region" description="Low complexity" evidence="1">
    <location>
        <begin position="311"/>
        <end position="323"/>
    </location>
</feature>
<proteinExistence type="predicted"/>
<feature type="compositionally biased region" description="Low complexity" evidence="1">
    <location>
        <begin position="45"/>
        <end position="68"/>
    </location>
</feature>
<protein>
    <recommendedName>
        <fullName evidence="4">Epsin-2</fullName>
    </recommendedName>
</protein>
<dbReference type="AlphaFoldDB" id="A0ABD1KNR5"/>
<feature type="region of interest" description="Disordered" evidence="1">
    <location>
        <begin position="311"/>
        <end position="332"/>
    </location>
</feature>
<comment type="caution">
    <text evidence="2">The sequence shown here is derived from an EMBL/GenBank/DDBJ whole genome shotgun (WGS) entry which is preliminary data.</text>
</comment>
<evidence type="ECO:0000313" key="2">
    <source>
        <dbReference type="EMBL" id="KAL2100763.1"/>
    </source>
</evidence>
<dbReference type="EMBL" id="JBHFQA010000003">
    <property type="protein sequence ID" value="KAL2100763.1"/>
    <property type="molecule type" value="Genomic_DNA"/>
</dbReference>
<evidence type="ECO:0000256" key="1">
    <source>
        <dbReference type="SAM" id="MobiDB-lite"/>
    </source>
</evidence>
<dbReference type="Proteomes" id="UP001591681">
    <property type="component" value="Unassembled WGS sequence"/>
</dbReference>
<evidence type="ECO:0008006" key="4">
    <source>
        <dbReference type="Google" id="ProtNLM"/>
    </source>
</evidence>
<reference evidence="2 3" key="1">
    <citation type="submission" date="2024-09" db="EMBL/GenBank/DDBJ databases">
        <title>A chromosome-level genome assembly of Gray's grenadier anchovy, Coilia grayii.</title>
        <authorList>
            <person name="Fu Z."/>
        </authorList>
    </citation>
    <scope>NUCLEOTIDE SEQUENCE [LARGE SCALE GENOMIC DNA]</scope>
    <source>
        <strain evidence="2">G4</strain>
        <tissue evidence="2">Muscle</tissue>
    </source>
</reference>
<feature type="region of interest" description="Disordered" evidence="1">
    <location>
        <begin position="1"/>
        <end position="190"/>
    </location>
</feature>
<sequence length="332" mass="34108">MRRGDDLRLQMALEESRKDTTVKVPKKKKEPQSSLMDLMDPVPEGPADQAPDPWGAPAGAAAAPDPWQTYGAAPKPGPTVDPWSLPGASASVTPMKSADPWGAPAAAAADPWASGPSTAPKASESFDLFSTSNGTSREDLSEFDSLRTAAATGDRKGISTLPSQTSMSVSPDLFDLQHSGPTRKTPESFLGPNAALVNLDSLVTKPPQQPAPVSNPFLAGGAAPAPAPAPQNPFQVNQPQPPTLNQMRVSPMPGFGSLAQRSADPLPLSSMPPTGPGPVTMVPIAPLAPMAPMMAPMGIPTSMSLPQPLMSGGLPPSGPAAQAGTTTNPFLL</sequence>
<feature type="compositionally biased region" description="Basic and acidic residues" evidence="1">
    <location>
        <begin position="1"/>
        <end position="21"/>
    </location>
</feature>
<feature type="compositionally biased region" description="Polar residues" evidence="1">
    <location>
        <begin position="160"/>
        <end position="169"/>
    </location>
</feature>
<accession>A0ABD1KNR5</accession>
<keyword evidence="3" id="KW-1185">Reference proteome</keyword>
<feature type="compositionally biased region" description="Low complexity" evidence="1">
    <location>
        <begin position="97"/>
        <end position="116"/>
    </location>
</feature>
<name>A0ABD1KNR5_9TELE</name>
<evidence type="ECO:0000313" key="3">
    <source>
        <dbReference type="Proteomes" id="UP001591681"/>
    </source>
</evidence>
<gene>
    <name evidence="2" type="ORF">ACEWY4_002524</name>
</gene>
<organism evidence="2 3">
    <name type="scientific">Coilia grayii</name>
    <name type="common">Gray's grenadier anchovy</name>
    <dbReference type="NCBI Taxonomy" id="363190"/>
    <lineage>
        <taxon>Eukaryota</taxon>
        <taxon>Metazoa</taxon>
        <taxon>Chordata</taxon>
        <taxon>Craniata</taxon>
        <taxon>Vertebrata</taxon>
        <taxon>Euteleostomi</taxon>
        <taxon>Actinopterygii</taxon>
        <taxon>Neopterygii</taxon>
        <taxon>Teleostei</taxon>
        <taxon>Clupei</taxon>
        <taxon>Clupeiformes</taxon>
        <taxon>Clupeoidei</taxon>
        <taxon>Engraulidae</taxon>
        <taxon>Coilinae</taxon>
        <taxon>Coilia</taxon>
    </lineage>
</organism>